<keyword evidence="1" id="KW-0418">Kinase</keyword>
<comment type="caution">
    <text evidence="1">The sequence shown here is derived from an EMBL/GenBank/DDBJ whole genome shotgun (WGS) entry which is preliminary data.</text>
</comment>
<proteinExistence type="predicted"/>
<dbReference type="Gene3D" id="3.40.50.300">
    <property type="entry name" value="P-loop containing nucleotide triphosphate hydrolases"/>
    <property type="match status" value="1"/>
</dbReference>
<accession>A0AAE3AKH6</accession>
<dbReference type="Pfam" id="PF13671">
    <property type="entry name" value="AAA_33"/>
    <property type="match status" value="1"/>
</dbReference>
<dbReference type="RefSeq" id="WP_308448746.1">
    <property type="nucleotide sequence ID" value="NZ_JAJEQC010000003.1"/>
</dbReference>
<dbReference type="NCBIfam" id="NF005255">
    <property type="entry name" value="PRK06762.2-2"/>
    <property type="match status" value="1"/>
</dbReference>
<evidence type="ECO:0000313" key="2">
    <source>
        <dbReference type="Proteomes" id="UP001199424"/>
    </source>
</evidence>
<dbReference type="Proteomes" id="UP001199424">
    <property type="component" value="Unassembled WGS sequence"/>
</dbReference>
<dbReference type="NCBIfam" id="NF005253">
    <property type="entry name" value="PRK06762.1-4"/>
    <property type="match status" value="1"/>
</dbReference>
<name>A0AAE3AKH6_9FIRM</name>
<dbReference type="InterPro" id="IPR027417">
    <property type="entry name" value="P-loop_NTPase"/>
</dbReference>
<protein>
    <submittedName>
        <fullName evidence="1">Kinase</fullName>
    </submittedName>
</protein>
<organism evidence="1 2">
    <name type="scientific">Hominenteromicrobium mulieris</name>
    <dbReference type="NCBI Taxonomy" id="2885357"/>
    <lineage>
        <taxon>Bacteria</taxon>
        <taxon>Bacillati</taxon>
        <taxon>Bacillota</taxon>
        <taxon>Clostridia</taxon>
        <taxon>Eubacteriales</taxon>
        <taxon>Oscillospiraceae</taxon>
        <taxon>Hominenteromicrobium</taxon>
    </lineage>
</organism>
<dbReference type="SUPFAM" id="SSF52540">
    <property type="entry name" value="P-loop containing nucleoside triphosphate hydrolases"/>
    <property type="match status" value="1"/>
</dbReference>
<gene>
    <name evidence="1" type="ORF">LKD31_04155</name>
</gene>
<reference evidence="1" key="1">
    <citation type="submission" date="2021-10" db="EMBL/GenBank/DDBJ databases">
        <title>Anaerobic single-cell dispensing facilitates the cultivation of human gut bacteria.</title>
        <authorList>
            <person name="Afrizal A."/>
        </authorList>
    </citation>
    <scope>NUCLEOTIDE SEQUENCE</scope>
    <source>
        <strain evidence="1">CLA-AA-H250</strain>
    </source>
</reference>
<evidence type="ECO:0000313" key="1">
    <source>
        <dbReference type="EMBL" id="MCC2136208.1"/>
    </source>
</evidence>
<dbReference type="EMBL" id="JAJEQC010000003">
    <property type="protein sequence ID" value="MCC2136208.1"/>
    <property type="molecule type" value="Genomic_DNA"/>
</dbReference>
<keyword evidence="2" id="KW-1185">Reference proteome</keyword>
<sequence>MKKLITLRGNSGSGKTTIARALQEKFGKNTMLLSQDVIRRDILKTNDGAGTRANDVLIMLLEYGHAHNELVILEGILNSRWYTPLFDAAKALYGENICAYYFDLPFEETLRRHQTKDKRTEFGEKEMRRWWNEKDYTPALNEQTLTPDMMQNEIIDRICADLERLDT</sequence>
<dbReference type="GO" id="GO:0016301">
    <property type="term" value="F:kinase activity"/>
    <property type="evidence" value="ECO:0007669"/>
    <property type="project" value="UniProtKB-KW"/>
</dbReference>
<keyword evidence="1" id="KW-0808">Transferase</keyword>
<dbReference type="AlphaFoldDB" id="A0AAE3AKH6"/>